<dbReference type="SUPFAM" id="SSF52743">
    <property type="entry name" value="Subtilisin-like"/>
    <property type="match status" value="1"/>
</dbReference>
<proteinExistence type="inferred from homology"/>
<dbReference type="PRINTS" id="PR00723">
    <property type="entry name" value="SUBTILISIN"/>
</dbReference>
<dbReference type="InterPro" id="IPR015500">
    <property type="entry name" value="Peptidase_S8_subtilisin-rel"/>
</dbReference>
<accession>A0A6J7MSP0</accession>
<feature type="region of interest" description="Disordered" evidence="5">
    <location>
        <begin position="32"/>
        <end position="91"/>
    </location>
</feature>
<evidence type="ECO:0000256" key="2">
    <source>
        <dbReference type="ARBA" id="ARBA00022670"/>
    </source>
</evidence>
<dbReference type="PANTHER" id="PTHR43806">
    <property type="entry name" value="PEPTIDASE S8"/>
    <property type="match status" value="1"/>
</dbReference>
<keyword evidence="2" id="KW-0645">Protease</keyword>
<dbReference type="PROSITE" id="PS51257">
    <property type="entry name" value="PROKAR_LIPOPROTEIN"/>
    <property type="match status" value="1"/>
</dbReference>
<evidence type="ECO:0000256" key="5">
    <source>
        <dbReference type="SAM" id="MobiDB-lite"/>
    </source>
</evidence>
<feature type="domain" description="Peptidase S8/S53" evidence="6">
    <location>
        <begin position="203"/>
        <end position="448"/>
    </location>
</feature>
<comment type="similarity">
    <text evidence="1">Belongs to the peptidase S8 family.</text>
</comment>
<evidence type="ECO:0000256" key="1">
    <source>
        <dbReference type="ARBA" id="ARBA00011073"/>
    </source>
</evidence>
<dbReference type="PROSITE" id="PS00136">
    <property type="entry name" value="SUBTILASE_ASP"/>
    <property type="match status" value="1"/>
</dbReference>
<dbReference type="Pfam" id="PF00082">
    <property type="entry name" value="Peptidase_S8"/>
    <property type="match status" value="1"/>
</dbReference>
<dbReference type="AlphaFoldDB" id="A0A6J7MSP0"/>
<protein>
    <submittedName>
        <fullName evidence="7">Unannotated protein</fullName>
    </submittedName>
</protein>
<feature type="compositionally biased region" description="Low complexity" evidence="5">
    <location>
        <begin position="82"/>
        <end position="91"/>
    </location>
</feature>
<name>A0A6J7MSP0_9ZZZZ</name>
<evidence type="ECO:0000313" key="7">
    <source>
        <dbReference type="EMBL" id="CAB4981619.1"/>
    </source>
</evidence>
<dbReference type="GO" id="GO:0006508">
    <property type="term" value="P:proteolysis"/>
    <property type="evidence" value="ECO:0007669"/>
    <property type="project" value="UniProtKB-KW"/>
</dbReference>
<evidence type="ECO:0000256" key="3">
    <source>
        <dbReference type="ARBA" id="ARBA00022801"/>
    </source>
</evidence>
<keyword evidence="4" id="KW-0720">Serine protease</keyword>
<feature type="compositionally biased region" description="Pro residues" evidence="5">
    <location>
        <begin position="38"/>
        <end position="54"/>
    </location>
</feature>
<dbReference type="EMBL" id="CAFBOG010000088">
    <property type="protein sequence ID" value="CAB4981619.1"/>
    <property type="molecule type" value="Genomic_DNA"/>
</dbReference>
<organism evidence="7">
    <name type="scientific">freshwater metagenome</name>
    <dbReference type="NCBI Taxonomy" id="449393"/>
    <lineage>
        <taxon>unclassified sequences</taxon>
        <taxon>metagenomes</taxon>
        <taxon>ecological metagenomes</taxon>
    </lineage>
</organism>
<dbReference type="Gene3D" id="3.40.50.200">
    <property type="entry name" value="Peptidase S8/S53 domain"/>
    <property type="match status" value="1"/>
</dbReference>
<keyword evidence="3" id="KW-0378">Hydrolase</keyword>
<dbReference type="PROSITE" id="PS00138">
    <property type="entry name" value="SUBTILASE_SER"/>
    <property type="match status" value="1"/>
</dbReference>
<dbReference type="InterPro" id="IPR023828">
    <property type="entry name" value="Peptidase_S8_Ser-AS"/>
</dbReference>
<sequence length="457" mass="45659">MAQAWFRSIRLHMGVFVVSTAVLAISACSATPATTPTTSPPPTSAPTTSPPAAQPGPNDTSGTCSPLGVAAASAPPDPANPISPAESLTPQQAAAQASTAFVYALIDPTVPGGPGSVPVVVTSLDPAGRPEIQSILAANVNQARHEVEAISADSVAKGQQVVSVEPEAELHTVGSAVTNDPYRASQWSLTQLDFESTWSTGNGTGVCVGVVDSGIALDHPDLSGKVAASADWTGEGVSSYGNHATHVAGIIAAKPNNSQGIVGAAPGVTLLNAKALSAALGEGTTSGVAQAIVWAVDNGARVINASIGGSSGSSALLQAINYAQAHDVVFIASGGNEGLKGNSSSWPASYEWPIATASITDTGALSPFSTQASYIDIAAPGSSILSTLTSNRYGYMSGTSMAAPHVAALAALARAAHPSESATQIRSRIENTATDSGSAGWDSSFGWGVISPSAAVR</sequence>
<dbReference type="InterPro" id="IPR050131">
    <property type="entry name" value="Peptidase_S8_subtilisin-like"/>
</dbReference>
<dbReference type="InterPro" id="IPR023827">
    <property type="entry name" value="Peptidase_S8_Asp-AS"/>
</dbReference>
<evidence type="ECO:0000256" key="4">
    <source>
        <dbReference type="ARBA" id="ARBA00022825"/>
    </source>
</evidence>
<evidence type="ECO:0000259" key="6">
    <source>
        <dbReference type="Pfam" id="PF00082"/>
    </source>
</evidence>
<dbReference type="PROSITE" id="PS51892">
    <property type="entry name" value="SUBTILASE"/>
    <property type="match status" value="1"/>
</dbReference>
<dbReference type="InterPro" id="IPR000209">
    <property type="entry name" value="Peptidase_S8/S53_dom"/>
</dbReference>
<gene>
    <name evidence="7" type="ORF">UFOPK3914_01054</name>
</gene>
<dbReference type="GO" id="GO:0004252">
    <property type="term" value="F:serine-type endopeptidase activity"/>
    <property type="evidence" value="ECO:0007669"/>
    <property type="project" value="InterPro"/>
</dbReference>
<dbReference type="PANTHER" id="PTHR43806:SF11">
    <property type="entry name" value="CEREVISIN-RELATED"/>
    <property type="match status" value="1"/>
</dbReference>
<reference evidence="7" key="1">
    <citation type="submission" date="2020-05" db="EMBL/GenBank/DDBJ databases">
        <authorList>
            <person name="Chiriac C."/>
            <person name="Salcher M."/>
            <person name="Ghai R."/>
            <person name="Kavagutti S V."/>
        </authorList>
    </citation>
    <scope>NUCLEOTIDE SEQUENCE</scope>
</reference>
<dbReference type="InterPro" id="IPR036852">
    <property type="entry name" value="Peptidase_S8/S53_dom_sf"/>
</dbReference>